<dbReference type="AlphaFoldDB" id="A0A846N308"/>
<dbReference type="SMART" id="SM00671">
    <property type="entry name" value="SEL1"/>
    <property type="match status" value="4"/>
</dbReference>
<evidence type="ECO:0000256" key="1">
    <source>
        <dbReference type="SAM" id="Coils"/>
    </source>
</evidence>
<feature type="region of interest" description="Disordered" evidence="2">
    <location>
        <begin position="1"/>
        <end position="21"/>
    </location>
</feature>
<keyword evidence="3" id="KW-1133">Transmembrane helix</keyword>
<keyword evidence="1" id="KW-0175">Coiled coil</keyword>
<dbReference type="EMBL" id="JAASRM010000001">
    <property type="protein sequence ID" value="NIK89899.1"/>
    <property type="molecule type" value="Genomic_DNA"/>
</dbReference>
<dbReference type="PANTHER" id="PTHR43628">
    <property type="entry name" value="ACTIVATOR OF C KINASE PROTEIN 1-RELATED"/>
    <property type="match status" value="1"/>
</dbReference>
<keyword evidence="3" id="KW-0812">Transmembrane</keyword>
<accession>A0A846N308</accession>
<dbReference type="SUPFAM" id="SSF81901">
    <property type="entry name" value="HCP-like"/>
    <property type="match status" value="1"/>
</dbReference>
<evidence type="ECO:0000313" key="5">
    <source>
        <dbReference type="Proteomes" id="UP000570514"/>
    </source>
</evidence>
<evidence type="ECO:0000256" key="2">
    <source>
        <dbReference type="SAM" id="MobiDB-lite"/>
    </source>
</evidence>
<keyword evidence="5" id="KW-1185">Reference proteome</keyword>
<dbReference type="RefSeq" id="WP_344098852.1">
    <property type="nucleotide sequence ID" value="NZ_BAAADC010000001.1"/>
</dbReference>
<gene>
    <name evidence="4" type="ORF">FHS83_003217</name>
</gene>
<dbReference type="InterPro" id="IPR011990">
    <property type="entry name" value="TPR-like_helical_dom_sf"/>
</dbReference>
<protein>
    <submittedName>
        <fullName evidence="4">TPR repeat protein/uncharacterized coiled-coil protein SlyX</fullName>
    </submittedName>
</protein>
<keyword evidence="3" id="KW-0472">Membrane</keyword>
<organism evidence="4 5">
    <name type="scientific">Rhizomicrobium palustre</name>
    <dbReference type="NCBI Taxonomy" id="189966"/>
    <lineage>
        <taxon>Bacteria</taxon>
        <taxon>Pseudomonadati</taxon>
        <taxon>Pseudomonadota</taxon>
        <taxon>Alphaproteobacteria</taxon>
        <taxon>Micropepsales</taxon>
        <taxon>Micropepsaceae</taxon>
        <taxon>Rhizomicrobium</taxon>
    </lineage>
</organism>
<proteinExistence type="predicted"/>
<dbReference type="InterPro" id="IPR006597">
    <property type="entry name" value="Sel1-like"/>
</dbReference>
<feature type="coiled-coil region" evidence="1">
    <location>
        <begin position="55"/>
        <end position="107"/>
    </location>
</feature>
<dbReference type="Gene3D" id="1.25.40.10">
    <property type="entry name" value="Tetratricopeptide repeat domain"/>
    <property type="match status" value="1"/>
</dbReference>
<dbReference type="InterPro" id="IPR052945">
    <property type="entry name" value="Mitotic_Regulator"/>
</dbReference>
<evidence type="ECO:0000256" key="3">
    <source>
        <dbReference type="SAM" id="Phobius"/>
    </source>
</evidence>
<dbReference type="Pfam" id="PF08238">
    <property type="entry name" value="Sel1"/>
    <property type="match status" value="4"/>
</dbReference>
<reference evidence="4 5" key="1">
    <citation type="submission" date="2020-03" db="EMBL/GenBank/DDBJ databases">
        <title>Genomic Encyclopedia of Type Strains, Phase IV (KMG-IV): sequencing the most valuable type-strain genomes for metagenomic binning, comparative biology and taxonomic classification.</title>
        <authorList>
            <person name="Goeker M."/>
        </authorList>
    </citation>
    <scope>NUCLEOTIDE SEQUENCE [LARGE SCALE GENOMIC DNA]</scope>
    <source>
        <strain evidence="4 5">DSM 19867</strain>
    </source>
</reference>
<feature type="transmembrane region" description="Helical" evidence="3">
    <location>
        <begin position="187"/>
        <end position="208"/>
    </location>
</feature>
<dbReference type="PANTHER" id="PTHR43628:SF1">
    <property type="entry name" value="CHITIN SYNTHASE REGULATORY FACTOR 2-RELATED"/>
    <property type="match status" value="1"/>
</dbReference>
<dbReference type="Proteomes" id="UP000570514">
    <property type="component" value="Unassembled WGS sequence"/>
</dbReference>
<comment type="caution">
    <text evidence="4">The sequence shown here is derived from an EMBL/GenBank/DDBJ whole genome shotgun (WGS) entry which is preliminary data.</text>
</comment>
<name>A0A846N308_9PROT</name>
<sequence length="424" mass="45554">MSEGQTIVRKRLSENTGEGENYEALQREKAAALNAIASQAIVASPRARDGVEASLSRIEARLAASEKTCAALEEKLGEKLKGLDIETAGLADRLHALRQRLDKFEDKQLAALSEIRFDLLKLGAQPQSAPVYTQGEIEEAPEEPPREKIASPSYLEKARSAAKAAQIALEEIVRPVKRSHKRFWWRYRWLVLMGLAVVVVWFDAYVFAHYQPAQGAIVAEASPVAGSQHQIAFGSRAQLVRGLRYINGTGVPIDLAKGRAYIELAARSGDPVAENMMGVLAQTGTGGNSDIAAAAGWFERAAGHGNLKAMANLGKLYAGGWREGTDYSKAAIWFERAATLGDIDAAFDLAVLSERGLGVAMDLASAYKWYAIAGVRGDAHAAARAQVLAESLPARTRAALDRAVAAFQPRKIDPAANTAPALQG</sequence>
<evidence type="ECO:0000313" key="4">
    <source>
        <dbReference type="EMBL" id="NIK89899.1"/>
    </source>
</evidence>